<dbReference type="AlphaFoldDB" id="A0A518BHB5"/>
<evidence type="ECO:0000313" key="5">
    <source>
        <dbReference type="EMBL" id="QDU66344.1"/>
    </source>
</evidence>
<dbReference type="InterPro" id="IPR013519">
    <property type="entry name" value="Int_alpha_beta-p"/>
</dbReference>
<sequence length="544" mass="56274" precursor="true">MNTPFAAATAALLLSSTALAGDGWFHLEPLSPDLGQGSNSAGGAVEISNNWAFVSASGGDQGARAVQVYRRDGGTFVPVQTLSSPAPTSMGFANEILQRGDTLFVADATFDIEVAENVGAVRVYRLGDDGWELSQSLFDTVLDSDDYFGNSLAADGPWLAVGVRQANGQPGHVAVFREVDGTYEHEADLASAYGPNLGWSVAIQAAEDGQSAQVLAGVPYFDASAQTPNTGAVVPFFVAPGQVWSGAALEAAGSEAHDRFGETLAFAGDMLAVGADGVTANDVDDGAVYVYTTDTNGLLPQFTFVEQLTPGSASAGFGKELDLDPETGRLLVGAPYAYTTPDNKPGQVFVYRPEIFGDGFDLEEELWHTGGEWGDQLGMSVAVSGGWVLAGARYGNGSDGAAYIFSLNSNQATQGLAPASVLAAADSYGPTSGPIFSAKTLPVAGQTAVIGVAPATPGHLPFVVGGTAPTALPIFGELLLVADPVILTLPPVTQFGSVGTGWTVPNDPLLYGAQYFAQFWFVDPFALPGLEVEASNGIRFTVGF</sequence>
<gene>
    <name evidence="5" type="ORF">Pla133_14140</name>
</gene>
<dbReference type="Pfam" id="PF14312">
    <property type="entry name" value="FG-GAP_2"/>
    <property type="match status" value="2"/>
</dbReference>
<accession>A0A518BHB5</accession>
<evidence type="ECO:0000256" key="2">
    <source>
        <dbReference type="ARBA" id="ARBA00022737"/>
    </source>
</evidence>
<dbReference type="InterPro" id="IPR028994">
    <property type="entry name" value="Integrin_alpha_N"/>
</dbReference>
<evidence type="ECO:0000256" key="1">
    <source>
        <dbReference type="ARBA" id="ARBA00022729"/>
    </source>
</evidence>
<dbReference type="PANTHER" id="PTHR36220">
    <property type="entry name" value="UNNAMED PRODUCT"/>
    <property type="match status" value="1"/>
</dbReference>
<keyword evidence="1 4" id="KW-0732">Signal</keyword>
<feature type="signal peptide" evidence="4">
    <location>
        <begin position="1"/>
        <end position="20"/>
    </location>
</feature>
<dbReference type="Gene3D" id="2.130.10.130">
    <property type="entry name" value="Integrin alpha, N-terminal"/>
    <property type="match status" value="2"/>
</dbReference>
<keyword evidence="2" id="KW-0677">Repeat</keyword>
<evidence type="ECO:0000313" key="6">
    <source>
        <dbReference type="Proteomes" id="UP000316921"/>
    </source>
</evidence>
<organism evidence="5 6">
    <name type="scientific">Engelhardtia mirabilis</name>
    <dbReference type="NCBI Taxonomy" id="2528011"/>
    <lineage>
        <taxon>Bacteria</taxon>
        <taxon>Pseudomonadati</taxon>
        <taxon>Planctomycetota</taxon>
        <taxon>Planctomycetia</taxon>
        <taxon>Planctomycetia incertae sedis</taxon>
        <taxon>Engelhardtia</taxon>
    </lineage>
</organism>
<feature type="chain" id="PRO_5022104818" description="FG-GAP repeat protein" evidence="4">
    <location>
        <begin position="21"/>
        <end position="544"/>
    </location>
</feature>
<dbReference type="SMART" id="SM00191">
    <property type="entry name" value="Int_alpha"/>
    <property type="match status" value="5"/>
</dbReference>
<dbReference type="KEGG" id="pbap:Pla133_14140"/>
<dbReference type="Proteomes" id="UP000316921">
    <property type="component" value="Chromosome"/>
</dbReference>
<protein>
    <recommendedName>
        <fullName evidence="7">FG-GAP repeat protein</fullName>
    </recommendedName>
</protein>
<dbReference type="PANTHER" id="PTHR36220:SF1">
    <property type="entry name" value="GAMMA TUBULIN COMPLEX COMPONENT C-TERMINAL DOMAIN-CONTAINING PROTEIN"/>
    <property type="match status" value="1"/>
</dbReference>
<proteinExistence type="predicted"/>
<keyword evidence="3" id="KW-0325">Glycoprotein</keyword>
<name>A0A518BHB5_9BACT</name>
<evidence type="ECO:0000256" key="4">
    <source>
        <dbReference type="SAM" id="SignalP"/>
    </source>
</evidence>
<dbReference type="RefSeq" id="WP_145064002.1">
    <property type="nucleotide sequence ID" value="NZ_CP036287.1"/>
</dbReference>
<reference evidence="5 6" key="1">
    <citation type="submission" date="2019-02" db="EMBL/GenBank/DDBJ databases">
        <title>Deep-cultivation of Planctomycetes and their phenomic and genomic characterization uncovers novel biology.</title>
        <authorList>
            <person name="Wiegand S."/>
            <person name="Jogler M."/>
            <person name="Boedeker C."/>
            <person name="Pinto D."/>
            <person name="Vollmers J."/>
            <person name="Rivas-Marin E."/>
            <person name="Kohn T."/>
            <person name="Peeters S.H."/>
            <person name="Heuer A."/>
            <person name="Rast P."/>
            <person name="Oberbeckmann S."/>
            <person name="Bunk B."/>
            <person name="Jeske O."/>
            <person name="Meyerdierks A."/>
            <person name="Storesund J.E."/>
            <person name="Kallscheuer N."/>
            <person name="Luecker S."/>
            <person name="Lage O.M."/>
            <person name="Pohl T."/>
            <person name="Merkel B.J."/>
            <person name="Hornburger P."/>
            <person name="Mueller R.-W."/>
            <person name="Bruemmer F."/>
            <person name="Labrenz M."/>
            <person name="Spormann A.M."/>
            <person name="Op den Camp H."/>
            <person name="Overmann J."/>
            <person name="Amann R."/>
            <person name="Jetten M.S.M."/>
            <person name="Mascher T."/>
            <person name="Medema M.H."/>
            <person name="Devos D.P."/>
            <person name="Kaster A.-K."/>
            <person name="Ovreas L."/>
            <person name="Rohde M."/>
            <person name="Galperin M.Y."/>
            <person name="Jogler C."/>
        </authorList>
    </citation>
    <scope>NUCLEOTIDE SEQUENCE [LARGE SCALE GENOMIC DNA]</scope>
    <source>
        <strain evidence="5 6">Pla133</strain>
    </source>
</reference>
<dbReference type="SUPFAM" id="SSF82171">
    <property type="entry name" value="DPP6 N-terminal domain-like"/>
    <property type="match status" value="1"/>
</dbReference>
<dbReference type="InterPro" id="IPR013517">
    <property type="entry name" value="FG-GAP"/>
</dbReference>
<dbReference type="EMBL" id="CP036287">
    <property type="protein sequence ID" value="QDU66344.1"/>
    <property type="molecule type" value="Genomic_DNA"/>
</dbReference>
<evidence type="ECO:0000256" key="3">
    <source>
        <dbReference type="ARBA" id="ARBA00023180"/>
    </source>
</evidence>
<evidence type="ECO:0008006" key="7">
    <source>
        <dbReference type="Google" id="ProtNLM"/>
    </source>
</evidence>
<keyword evidence="6" id="KW-1185">Reference proteome</keyword>